<evidence type="ECO:0000313" key="1">
    <source>
        <dbReference type="EMBL" id="PIW73302.1"/>
    </source>
</evidence>
<proteinExistence type="predicted"/>
<dbReference type="EMBL" id="PFGU01000057">
    <property type="protein sequence ID" value="PIW73302.1"/>
    <property type="molecule type" value="Genomic_DNA"/>
</dbReference>
<name>A0A2M7ICB7_9BACT</name>
<protein>
    <submittedName>
        <fullName evidence="1">Toxin</fullName>
    </submittedName>
</protein>
<dbReference type="AlphaFoldDB" id="A0A2M7ICB7"/>
<gene>
    <name evidence="1" type="ORF">CO005_02205</name>
</gene>
<sequence>MMFYEWDKGKNDKLKKERGIGFEEIVIKIINGEVLDIISNPSQNHPNQKVYVVEINNYIYYVPHVVDNGKVFLKTIIPSRKATRKYKKAL</sequence>
<dbReference type="Proteomes" id="UP000230822">
    <property type="component" value="Unassembled WGS sequence"/>
</dbReference>
<organism evidence="1 2">
    <name type="scientific">Candidatus Roizmanbacteria bacterium CG_4_8_14_3_um_filter_34_9</name>
    <dbReference type="NCBI Taxonomy" id="1974832"/>
    <lineage>
        <taxon>Bacteria</taxon>
        <taxon>Candidatus Roizmaniibacteriota</taxon>
    </lineage>
</organism>
<comment type="caution">
    <text evidence="1">The sequence shown here is derived from an EMBL/GenBank/DDBJ whole genome shotgun (WGS) entry which is preliminary data.</text>
</comment>
<accession>A0A2M7ICB7</accession>
<evidence type="ECO:0000313" key="2">
    <source>
        <dbReference type="Proteomes" id="UP000230822"/>
    </source>
</evidence>
<reference evidence="2" key="1">
    <citation type="submission" date="2017-09" db="EMBL/GenBank/DDBJ databases">
        <title>Depth-based differentiation of microbial function through sediment-hosted aquifers and enrichment of novel symbionts in the deep terrestrial subsurface.</title>
        <authorList>
            <person name="Probst A.J."/>
            <person name="Ladd B."/>
            <person name="Jarett J.K."/>
            <person name="Geller-Mcgrath D.E."/>
            <person name="Sieber C.M.K."/>
            <person name="Emerson J.B."/>
            <person name="Anantharaman K."/>
            <person name="Thomas B.C."/>
            <person name="Malmstrom R."/>
            <person name="Stieglmeier M."/>
            <person name="Klingl A."/>
            <person name="Woyke T."/>
            <person name="Ryan C.M."/>
            <person name="Banfield J.F."/>
        </authorList>
    </citation>
    <scope>NUCLEOTIDE SEQUENCE [LARGE SCALE GENOMIC DNA]</scope>
</reference>